<keyword evidence="19" id="KW-1185">Reference proteome</keyword>
<evidence type="ECO:0000256" key="7">
    <source>
        <dbReference type="ARBA" id="ARBA00022741"/>
    </source>
</evidence>
<keyword evidence="8 16" id="KW-0067">ATP-binding</keyword>
<keyword evidence="10" id="KW-0030">Aminoacyl-tRNA synthetase</keyword>
<dbReference type="GO" id="GO:0005737">
    <property type="term" value="C:cytoplasm"/>
    <property type="evidence" value="ECO:0007669"/>
    <property type="project" value="UniProtKB-SubCell"/>
</dbReference>
<feature type="domain" description="Aminoacyl-transfer RNA synthetases class-II family profile" evidence="17">
    <location>
        <begin position="191"/>
        <end position="404"/>
    </location>
</feature>
<evidence type="ECO:0000256" key="14">
    <source>
        <dbReference type="NCBIfam" id="TIGR00414"/>
    </source>
</evidence>
<dbReference type="InterPro" id="IPR042103">
    <property type="entry name" value="SerRS_1_N_sf"/>
</dbReference>
<dbReference type="GO" id="GO:0006434">
    <property type="term" value="P:seryl-tRNA aminoacylation"/>
    <property type="evidence" value="ECO:0007669"/>
    <property type="project" value="UniProtKB-UniRule"/>
</dbReference>
<evidence type="ECO:0000256" key="8">
    <source>
        <dbReference type="ARBA" id="ARBA00022840"/>
    </source>
</evidence>
<dbReference type="Pfam" id="PF02403">
    <property type="entry name" value="Seryl_tRNA_N"/>
    <property type="match status" value="1"/>
</dbReference>
<feature type="binding site" evidence="15">
    <location>
        <position position="225"/>
    </location>
    <ligand>
        <name>L-serine</name>
        <dbReference type="ChEBI" id="CHEBI:33384"/>
    </ligand>
</feature>
<feature type="binding site" evidence="16">
    <location>
        <begin position="343"/>
        <end position="346"/>
    </location>
    <ligand>
        <name>ATP</name>
        <dbReference type="ChEBI" id="CHEBI:30616"/>
    </ligand>
</feature>
<evidence type="ECO:0000256" key="9">
    <source>
        <dbReference type="ARBA" id="ARBA00022917"/>
    </source>
</evidence>
<dbReference type="NCBIfam" id="TIGR00414">
    <property type="entry name" value="serS"/>
    <property type="match status" value="1"/>
</dbReference>
<dbReference type="PANTHER" id="PTHR43697">
    <property type="entry name" value="SERYL-TRNA SYNTHETASE"/>
    <property type="match status" value="1"/>
</dbReference>
<comment type="catalytic activity">
    <reaction evidence="13">
        <text>tRNA(Ser) + L-serine + ATP = L-seryl-tRNA(Ser) + AMP + diphosphate + H(+)</text>
        <dbReference type="Rhea" id="RHEA:12292"/>
        <dbReference type="Rhea" id="RHEA-COMP:9669"/>
        <dbReference type="Rhea" id="RHEA-COMP:9703"/>
        <dbReference type="ChEBI" id="CHEBI:15378"/>
        <dbReference type="ChEBI" id="CHEBI:30616"/>
        <dbReference type="ChEBI" id="CHEBI:33019"/>
        <dbReference type="ChEBI" id="CHEBI:33384"/>
        <dbReference type="ChEBI" id="CHEBI:78442"/>
        <dbReference type="ChEBI" id="CHEBI:78533"/>
        <dbReference type="ChEBI" id="CHEBI:456215"/>
        <dbReference type="EC" id="6.1.1.11"/>
    </reaction>
</comment>
<comment type="subcellular location">
    <subcellularLocation>
        <location evidence="1">Cytoplasm</location>
    </subcellularLocation>
</comment>
<evidence type="ECO:0000256" key="5">
    <source>
        <dbReference type="ARBA" id="ARBA00022490"/>
    </source>
</evidence>
<feature type="binding site" evidence="15">
    <location>
        <position position="279"/>
    </location>
    <ligand>
        <name>L-serine</name>
        <dbReference type="ChEBI" id="CHEBI:33384"/>
    </ligand>
</feature>
<evidence type="ECO:0000313" key="18">
    <source>
        <dbReference type="EMBL" id="PHN16333.1"/>
    </source>
</evidence>
<dbReference type="PANTHER" id="PTHR43697:SF1">
    <property type="entry name" value="SERINE--TRNA LIGASE"/>
    <property type="match status" value="1"/>
</dbReference>
<dbReference type="InterPro" id="IPR045864">
    <property type="entry name" value="aa-tRNA-synth_II/BPL/LPL"/>
</dbReference>
<dbReference type="Pfam" id="PF00587">
    <property type="entry name" value="tRNA-synt_2b"/>
    <property type="match status" value="1"/>
</dbReference>
<evidence type="ECO:0000256" key="13">
    <source>
        <dbReference type="ARBA" id="ARBA00048823"/>
    </source>
</evidence>
<evidence type="ECO:0000256" key="15">
    <source>
        <dbReference type="PIRSR" id="PIRSR001529-1"/>
    </source>
</evidence>
<feature type="binding site" evidence="15">
    <location>
        <position position="377"/>
    </location>
    <ligand>
        <name>L-serine</name>
        <dbReference type="ChEBI" id="CHEBI:33384"/>
    </ligand>
</feature>
<protein>
    <recommendedName>
        <fullName evidence="11 14">Serine--tRNA ligase</fullName>
        <ecNumber evidence="4 14">6.1.1.11</ecNumber>
    </recommendedName>
</protein>
<accession>A0A2G0V7A7</accession>
<dbReference type="AlphaFoldDB" id="A0A2G0V7A7"/>
<dbReference type="PRINTS" id="PR00981">
    <property type="entry name" value="TRNASYNTHSER"/>
</dbReference>
<comment type="pathway">
    <text evidence="2">Aminoacyl-tRNA biosynthesis; selenocysteinyl-tRNA(Sec) biosynthesis; L-seryl-tRNA(Sec) from L-serine and tRNA(Sec): step 1/1.</text>
</comment>
<evidence type="ECO:0000259" key="17">
    <source>
        <dbReference type="PROSITE" id="PS50862"/>
    </source>
</evidence>
<organism evidence="18 19">
    <name type="scientific">Candidatus Tremblayella phenacoccinincola</name>
    <dbReference type="NCBI Taxonomy" id="1010676"/>
    <lineage>
        <taxon>Bacteria</taxon>
        <taxon>Pseudomonadati</taxon>
        <taxon>Pseudomonadota</taxon>
        <taxon>Betaproteobacteria</taxon>
        <taxon>Candidatus Tremblayella</taxon>
    </lineage>
</organism>
<evidence type="ECO:0000256" key="10">
    <source>
        <dbReference type="ARBA" id="ARBA00023146"/>
    </source>
</evidence>
<dbReference type="SUPFAM" id="SSF46589">
    <property type="entry name" value="tRNA-binding arm"/>
    <property type="match status" value="1"/>
</dbReference>
<comment type="catalytic activity">
    <reaction evidence="12">
        <text>tRNA(Sec) + L-serine + ATP = L-seryl-tRNA(Sec) + AMP + diphosphate + H(+)</text>
        <dbReference type="Rhea" id="RHEA:42580"/>
        <dbReference type="Rhea" id="RHEA-COMP:9742"/>
        <dbReference type="Rhea" id="RHEA-COMP:10128"/>
        <dbReference type="ChEBI" id="CHEBI:15378"/>
        <dbReference type="ChEBI" id="CHEBI:30616"/>
        <dbReference type="ChEBI" id="CHEBI:33019"/>
        <dbReference type="ChEBI" id="CHEBI:33384"/>
        <dbReference type="ChEBI" id="CHEBI:78442"/>
        <dbReference type="ChEBI" id="CHEBI:78533"/>
        <dbReference type="ChEBI" id="CHEBI:456215"/>
        <dbReference type="EC" id="6.1.1.11"/>
    </reaction>
</comment>
<comment type="caution">
    <text evidence="18">The sequence shown here is derived from an EMBL/GenBank/DDBJ whole genome shotgun (WGS) entry which is preliminary data.</text>
</comment>
<dbReference type="InterPro" id="IPR006195">
    <property type="entry name" value="aa-tRNA-synth_II"/>
</dbReference>
<reference evidence="18 19" key="1">
    <citation type="journal article" date="2017" name="ISME J.">
        <title>Tremblaya phenacola PPER: an evolutionary beta-gammaproteobacterium collage.</title>
        <authorList>
            <person name="Gil R."/>
            <person name="Vargas-Chavez C."/>
            <person name="Lopez-Madrigal S."/>
            <person name="Santos-Garcia D."/>
            <person name="Latorre A."/>
            <person name="Moya A."/>
        </authorList>
    </citation>
    <scope>NUCLEOTIDE SEQUENCE [LARGE SCALE GENOMIC DNA]</scope>
    <source>
        <strain evidence="18 19">PPER</strain>
    </source>
</reference>
<dbReference type="Gene3D" id="1.10.287.40">
    <property type="entry name" value="Serine-tRNA synthetase, tRNA binding domain"/>
    <property type="match status" value="1"/>
</dbReference>
<dbReference type="PIRSF" id="PIRSF001529">
    <property type="entry name" value="Ser-tRNA-synth_IIa"/>
    <property type="match status" value="1"/>
</dbReference>
<evidence type="ECO:0000256" key="6">
    <source>
        <dbReference type="ARBA" id="ARBA00022598"/>
    </source>
</evidence>
<evidence type="ECO:0000256" key="12">
    <source>
        <dbReference type="ARBA" id="ARBA00047929"/>
    </source>
</evidence>
<dbReference type="InterPro" id="IPR010978">
    <property type="entry name" value="tRNA-bd_arm"/>
</dbReference>
<keyword evidence="9" id="KW-0648">Protein biosynthesis</keyword>
<keyword evidence="5" id="KW-0963">Cytoplasm</keyword>
<dbReference type="GO" id="GO:0005524">
    <property type="term" value="F:ATP binding"/>
    <property type="evidence" value="ECO:0007669"/>
    <property type="project" value="UniProtKB-KW"/>
</dbReference>
<dbReference type="InterPro" id="IPR002317">
    <property type="entry name" value="Ser-tRNA-ligase_type_1"/>
</dbReference>
<evidence type="ECO:0000256" key="4">
    <source>
        <dbReference type="ARBA" id="ARBA00012840"/>
    </source>
</evidence>
<dbReference type="InterPro" id="IPR015866">
    <property type="entry name" value="Ser-tRNA-synth_1_N"/>
</dbReference>
<keyword evidence="6 18" id="KW-0436">Ligase</keyword>
<evidence type="ECO:0000256" key="2">
    <source>
        <dbReference type="ARBA" id="ARBA00005045"/>
    </source>
</evidence>
<dbReference type="EC" id="6.1.1.11" evidence="4 14"/>
<comment type="similarity">
    <text evidence="3">Belongs to the class-II aminoacyl-tRNA synthetase family. Type-1 seryl-tRNA synthetase subfamily.</text>
</comment>
<dbReference type="SUPFAM" id="SSF55681">
    <property type="entry name" value="Class II aaRS and biotin synthetases"/>
    <property type="match status" value="1"/>
</dbReference>
<dbReference type="PROSITE" id="PS50862">
    <property type="entry name" value="AA_TRNA_LIGASE_II"/>
    <property type="match status" value="1"/>
</dbReference>
<evidence type="ECO:0000256" key="16">
    <source>
        <dbReference type="PIRSR" id="PIRSR001529-2"/>
    </source>
</evidence>
<dbReference type="GO" id="GO:0004828">
    <property type="term" value="F:serine-tRNA ligase activity"/>
    <property type="evidence" value="ECO:0007669"/>
    <property type="project" value="UniProtKB-UniRule"/>
</dbReference>
<evidence type="ECO:0000256" key="11">
    <source>
        <dbReference type="ARBA" id="ARBA00039158"/>
    </source>
</evidence>
<sequence>MLSPFLLRNSLNLTANKLIRRSHLLNIKAIDEQEYRSKLLQTETSYILAIKNIRANSIGYNKPKGKEVTLALKESNEIDASIKAVNYVLNNIKEYLYSYRLLIPNIPEEDIQQEDTETVIWNAPTNYSFNIRSHIELGKLTKTIDFPSAARIVGSNFVVISGSLASLYRILAQLTIAIHTDSHIYKDQCLPYLVSYESMLGSGQLPRFSKEVFHINESNKLLIPTGEVPLINLIRNLITDEEALPIKLVAYTPCFRYEVGSYGKESQGLLRLHQFDKVELIQAVNPVSSMQALEEITYHAEKALQLLSLPYRKLYLSGKNLSFSACKSYDLEAWLPSQTIYKEVASCSNTSDFQARRILARFRNKNYKKTCLLHLLNGSGLAVGRVLVAILETYQTKEGRIKVPELLRKHMYNIDYI</sequence>
<name>A0A2G0V7A7_9PROT</name>
<feature type="binding site" evidence="16">
    <location>
        <begin position="256"/>
        <end position="258"/>
    </location>
    <ligand>
        <name>ATP</name>
        <dbReference type="ChEBI" id="CHEBI:30616"/>
    </ligand>
</feature>
<dbReference type="EMBL" id="MKGN01000005">
    <property type="protein sequence ID" value="PHN16333.1"/>
    <property type="molecule type" value="Genomic_DNA"/>
</dbReference>
<dbReference type="RefSeq" id="WP_146684946.1">
    <property type="nucleotide sequence ID" value="NZ_MKGN01000005.1"/>
</dbReference>
<proteinExistence type="inferred from homology"/>
<dbReference type="InterPro" id="IPR002314">
    <property type="entry name" value="aa-tRNA-synt_IIb"/>
</dbReference>
<dbReference type="Proteomes" id="UP000222818">
    <property type="component" value="Unassembled WGS sequence"/>
</dbReference>
<keyword evidence="7" id="KW-0547">Nucleotide-binding</keyword>
<evidence type="ECO:0000313" key="19">
    <source>
        <dbReference type="Proteomes" id="UP000222818"/>
    </source>
</evidence>
<evidence type="ECO:0000256" key="1">
    <source>
        <dbReference type="ARBA" id="ARBA00004496"/>
    </source>
</evidence>
<feature type="binding site" evidence="15">
    <location>
        <position position="256"/>
    </location>
    <ligand>
        <name>L-serine</name>
        <dbReference type="ChEBI" id="CHEBI:33384"/>
    </ligand>
</feature>
<gene>
    <name evidence="18" type="primary">serS</name>
    <name evidence="18" type="ORF">TPPER_00047</name>
</gene>
<evidence type="ECO:0000256" key="3">
    <source>
        <dbReference type="ARBA" id="ARBA00010728"/>
    </source>
</evidence>
<dbReference type="OrthoDB" id="9804647at2"/>
<dbReference type="Gene3D" id="3.30.930.10">
    <property type="entry name" value="Bira Bifunctional Protein, Domain 2"/>
    <property type="match status" value="1"/>
</dbReference>